<sequence>MRNCMAIDFANALAKAILWGPPAGGVEPCRCLGLCAAVSLVPVSSFPSLCPGRCVLAAVQANGLVEDRDVWFFRFDRCLDDVLKLSAGLKVWFAERFEPRLVMDEVCRPFSDFFLIAFLARAAGLCGTLSGRCEA</sequence>
<evidence type="ECO:0000313" key="2">
    <source>
        <dbReference type="Proteomes" id="UP001158067"/>
    </source>
</evidence>
<accession>A0ABY1PV30</accession>
<name>A0ABY1PV30_9BACT</name>
<dbReference type="EMBL" id="FXUG01000003">
    <property type="protein sequence ID" value="SMP49866.1"/>
    <property type="molecule type" value="Genomic_DNA"/>
</dbReference>
<keyword evidence="2" id="KW-1185">Reference proteome</keyword>
<protein>
    <submittedName>
        <fullName evidence="1">Uncharacterized protein</fullName>
    </submittedName>
</protein>
<evidence type="ECO:0000313" key="1">
    <source>
        <dbReference type="EMBL" id="SMP49866.1"/>
    </source>
</evidence>
<reference evidence="1 2" key="1">
    <citation type="submission" date="2017-05" db="EMBL/GenBank/DDBJ databases">
        <authorList>
            <person name="Varghese N."/>
            <person name="Submissions S."/>
        </authorList>
    </citation>
    <scope>NUCLEOTIDE SEQUENCE [LARGE SCALE GENOMIC DNA]</scope>
    <source>
        <strain evidence="1 2">DSM 25457</strain>
    </source>
</reference>
<comment type="caution">
    <text evidence="1">The sequence shown here is derived from an EMBL/GenBank/DDBJ whole genome shotgun (WGS) entry which is preliminary data.</text>
</comment>
<proteinExistence type="predicted"/>
<dbReference type="Proteomes" id="UP001158067">
    <property type="component" value="Unassembled WGS sequence"/>
</dbReference>
<gene>
    <name evidence="1" type="ORF">SAMN06265222_1032</name>
</gene>
<organism evidence="1 2">
    <name type="scientific">Neorhodopirellula lusitana</name>
    <dbReference type="NCBI Taxonomy" id="445327"/>
    <lineage>
        <taxon>Bacteria</taxon>
        <taxon>Pseudomonadati</taxon>
        <taxon>Planctomycetota</taxon>
        <taxon>Planctomycetia</taxon>
        <taxon>Pirellulales</taxon>
        <taxon>Pirellulaceae</taxon>
        <taxon>Neorhodopirellula</taxon>
    </lineage>
</organism>